<dbReference type="EMBL" id="PHGZ01000039">
    <property type="protein sequence ID" value="PJG81907.1"/>
    <property type="molecule type" value="Genomic_DNA"/>
</dbReference>
<dbReference type="InterPro" id="IPR003593">
    <property type="entry name" value="AAA+_ATPase"/>
</dbReference>
<organism evidence="6 7">
    <name type="scientific">Caviibacterium pharyngocola</name>
    <dbReference type="NCBI Taxonomy" id="28159"/>
    <lineage>
        <taxon>Bacteria</taxon>
        <taxon>Pseudomonadati</taxon>
        <taxon>Pseudomonadota</taxon>
        <taxon>Gammaproteobacteria</taxon>
        <taxon>Pasteurellales</taxon>
        <taxon>Pasteurellaceae</taxon>
        <taxon>Caviibacterium</taxon>
    </lineage>
</organism>
<proteinExistence type="inferred from homology"/>
<dbReference type="PROSITE" id="PS50893">
    <property type="entry name" value="ABC_TRANSPORTER_2"/>
    <property type="match status" value="1"/>
</dbReference>
<name>A0A2M8RSP0_9PAST</name>
<dbReference type="Gene3D" id="3.40.50.300">
    <property type="entry name" value="P-loop containing nucleotide triphosphate hydrolases"/>
    <property type="match status" value="1"/>
</dbReference>
<protein>
    <submittedName>
        <fullName evidence="6">ABC transporter ATP-binding protein</fullName>
    </submittedName>
</protein>
<dbReference type="InterPro" id="IPR027417">
    <property type="entry name" value="P-loop_NTPase"/>
</dbReference>
<dbReference type="PROSITE" id="PS00211">
    <property type="entry name" value="ABC_TRANSPORTER_1"/>
    <property type="match status" value="1"/>
</dbReference>
<feature type="domain" description="ABC transporter" evidence="5">
    <location>
        <begin position="1"/>
        <end position="223"/>
    </location>
</feature>
<dbReference type="GO" id="GO:0005524">
    <property type="term" value="F:ATP binding"/>
    <property type="evidence" value="ECO:0007669"/>
    <property type="project" value="UniProtKB-KW"/>
</dbReference>
<evidence type="ECO:0000313" key="6">
    <source>
        <dbReference type="EMBL" id="PJG81907.1"/>
    </source>
</evidence>
<evidence type="ECO:0000256" key="1">
    <source>
        <dbReference type="ARBA" id="ARBA00005417"/>
    </source>
</evidence>
<keyword evidence="7" id="KW-1185">Reference proteome</keyword>
<keyword evidence="2" id="KW-0813">Transport</keyword>
<evidence type="ECO:0000256" key="3">
    <source>
        <dbReference type="ARBA" id="ARBA00022741"/>
    </source>
</evidence>
<keyword evidence="4 6" id="KW-0067">ATP-binding</keyword>
<dbReference type="RefSeq" id="WP_100297736.1">
    <property type="nucleotide sequence ID" value="NZ_PHGZ01000039.1"/>
</dbReference>
<evidence type="ECO:0000259" key="5">
    <source>
        <dbReference type="PROSITE" id="PS50893"/>
    </source>
</evidence>
<dbReference type="PANTHER" id="PTHR42788:SF19">
    <property type="entry name" value="ALIPHATIC SULFONATES IMPORT ATP-BINDING PROTEIN SSUB 2"/>
    <property type="match status" value="1"/>
</dbReference>
<keyword evidence="3" id="KW-0547">Nucleotide-binding</keyword>
<dbReference type="GO" id="GO:0016887">
    <property type="term" value="F:ATP hydrolysis activity"/>
    <property type="evidence" value="ECO:0007669"/>
    <property type="project" value="InterPro"/>
</dbReference>
<evidence type="ECO:0000256" key="2">
    <source>
        <dbReference type="ARBA" id="ARBA00022448"/>
    </source>
</evidence>
<accession>A0A2M8RSP0</accession>
<dbReference type="SMART" id="SM00382">
    <property type="entry name" value="AAA"/>
    <property type="match status" value="1"/>
</dbReference>
<gene>
    <name evidence="6" type="ORF">CVP04_12005</name>
</gene>
<comment type="caution">
    <text evidence="6">The sequence shown here is derived from an EMBL/GenBank/DDBJ whole genome shotgun (WGS) entry which is preliminary data.</text>
</comment>
<dbReference type="OrthoDB" id="9802264at2"/>
<evidence type="ECO:0000256" key="4">
    <source>
        <dbReference type="ARBA" id="ARBA00022840"/>
    </source>
</evidence>
<dbReference type="SUPFAM" id="SSF52540">
    <property type="entry name" value="P-loop containing nucleoside triphosphate hydrolases"/>
    <property type="match status" value="1"/>
</dbReference>
<dbReference type="InterPro" id="IPR003439">
    <property type="entry name" value="ABC_transporter-like_ATP-bd"/>
</dbReference>
<dbReference type="AlphaFoldDB" id="A0A2M8RSP0"/>
<dbReference type="PANTHER" id="PTHR42788">
    <property type="entry name" value="TAURINE IMPORT ATP-BINDING PROTEIN-RELATED"/>
    <property type="match status" value="1"/>
</dbReference>
<reference evidence="6 7" key="1">
    <citation type="submission" date="2017-11" db="EMBL/GenBank/DDBJ databases">
        <title>Reclassification of Bisgaard taxon 5 as Caviibacterium pharyngocola gen. nov., sp. nov.</title>
        <authorList>
            <person name="Christensen H."/>
        </authorList>
    </citation>
    <scope>NUCLEOTIDE SEQUENCE [LARGE SCALE GENOMIC DNA]</scope>
    <source>
        <strain evidence="6 7">7_3</strain>
    </source>
</reference>
<comment type="similarity">
    <text evidence="1">Belongs to the ABC transporter superfamily.</text>
</comment>
<dbReference type="Pfam" id="PF00005">
    <property type="entry name" value="ABC_tran"/>
    <property type="match status" value="1"/>
</dbReference>
<sequence length="236" mass="26586">MRAIDIRELTLSFNGQNLFEDFNFSVPQSAWTVLLGASGIGKSTLLRTIAGLENEAKIQGEIRHQGKIAWLAQQDSLYPWLSVSDNVQLLQHLTRSKTAESVEKARYLLSAVKMDKHLHKPCYQLSGGQRQRVALARTLMQEADIVLMDEPFSALDMVTRLQLQDLAHQLLAEKTVLLITHDPQEALRLGEQIYVLRHQPAVLSAPIVPPGKAPRYPDQHLWTLQQQLIDQLTEAA</sequence>
<dbReference type="Proteomes" id="UP000230282">
    <property type="component" value="Unassembled WGS sequence"/>
</dbReference>
<dbReference type="InterPro" id="IPR050166">
    <property type="entry name" value="ABC_transporter_ATP-bind"/>
</dbReference>
<evidence type="ECO:0000313" key="7">
    <source>
        <dbReference type="Proteomes" id="UP000230282"/>
    </source>
</evidence>
<dbReference type="InterPro" id="IPR017871">
    <property type="entry name" value="ABC_transporter-like_CS"/>
</dbReference>